<dbReference type="InParanoid" id="D8M9Z6"/>
<accession>D8M9Z6</accession>
<proteinExistence type="predicted"/>
<reference evidence="2" key="1">
    <citation type="submission" date="2010-02" db="EMBL/GenBank/DDBJ databases">
        <title>Sequencing and annotation of the Blastocystis hominis genome.</title>
        <authorList>
            <person name="Wincker P."/>
        </authorList>
    </citation>
    <scope>NUCLEOTIDE SEQUENCE</scope>
    <source>
        <strain evidence="2">Singapore isolate B</strain>
    </source>
</reference>
<evidence type="ECO:0000256" key="1">
    <source>
        <dbReference type="SAM" id="Phobius"/>
    </source>
</evidence>
<dbReference type="Proteomes" id="UP000008312">
    <property type="component" value="Unassembled WGS sequence"/>
</dbReference>
<evidence type="ECO:0000313" key="2">
    <source>
        <dbReference type="EMBL" id="CBK24885.2"/>
    </source>
</evidence>
<dbReference type="AlphaFoldDB" id="D8M9Z6"/>
<protein>
    <submittedName>
        <fullName evidence="2">Uncharacterized protein</fullName>
    </submittedName>
</protein>
<sequence>MLATFNKPSLSPLLKQSASIRSFFCKANRAALYGGMWTRVCWSVLSCSMGIAFGSALLTKDYRNKSKY</sequence>
<dbReference type="GeneID" id="24921574"/>
<organism evidence="2">
    <name type="scientific">Blastocystis hominis</name>
    <dbReference type="NCBI Taxonomy" id="12968"/>
    <lineage>
        <taxon>Eukaryota</taxon>
        <taxon>Sar</taxon>
        <taxon>Stramenopiles</taxon>
        <taxon>Bigyra</taxon>
        <taxon>Opalozoa</taxon>
        <taxon>Opalinata</taxon>
        <taxon>Blastocystidae</taxon>
        <taxon>Blastocystis</taxon>
    </lineage>
</organism>
<dbReference type="EMBL" id="FN668689">
    <property type="protein sequence ID" value="CBK24885.2"/>
    <property type="molecule type" value="Genomic_DNA"/>
</dbReference>
<gene>
    <name evidence="2" type="ORF">GSBLH_T00004552001</name>
</gene>
<keyword evidence="1" id="KW-0472">Membrane</keyword>
<dbReference type="RefSeq" id="XP_012898933.1">
    <property type="nucleotide sequence ID" value="XM_013043479.1"/>
</dbReference>
<keyword evidence="3" id="KW-1185">Reference proteome</keyword>
<keyword evidence="1" id="KW-1133">Transmembrane helix</keyword>
<feature type="transmembrane region" description="Helical" evidence="1">
    <location>
        <begin position="36"/>
        <end position="58"/>
    </location>
</feature>
<keyword evidence="1" id="KW-0812">Transmembrane</keyword>
<evidence type="ECO:0000313" key="3">
    <source>
        <dbReference type="Proteomes" id="UP000008312"/>
    </source>
</evidence>
<name>D8M9Z6_BLAHO</name>